<evidence type="ECO:0000313" key="1">
    <source>
        <dbReference type="EMBL" id="MBM7693275.1"/>
    </source>
</evidence>
<organism evidence="1 2">
    <name type="scientific">Peribacillus deserti</name>
    <dbReference type="NCBI Taxonomy" id="673318"/>
    <lineage>
        <taxon>Bacteria</taxon>
        <taxon>Bacillati</taxon>
        <taxon>Bacillota</taxon>
        <taxon>Bacilli</taxon>
        <taxon>Bacillales</taxon>
        <taxon>Bacillaceae</taxon>
        <taxon>Peribacillus</taxon>
    </lineage>
</organism>
<dbReference type="EMBL" id="JAFBFI010000011">
    <property type="protein sequence ID" value="MBM7693275.1"/>
    <property type="molecule type" value="Genomic_DNA"/>
</dbReference>
<dbReference type="RefSeq" id="WP_204544027.1">
    <property type="nucleotide sequence ID" value="NZ_JAFBFI010000011.1"/>
</dbReference>
<reference evidence="1 2" key="1">
    <citation type="submission" date="2021-01" db="EMBL/GenBank/DDBJ databases">
        <title>Genomic Encyclopedia of Type Strains, Phase IV (KMG-IV): sequencing the most valuable type-strain genomes for metagenomic binning, comparative biology and taxonomic classification.</title>
        <authorList>
            <person name="Goeker M."/>
        </authorList>
    </citation>
    <scope>NUCLEOTIDE SEQUENCE [LARGE SCALE GENOMIC DNA]</scope>
    <source>
        <strain evidence="1 2">DSM 105482</strain>
    </source>
</reference>
<sequence>MSLVERELRSAISRQTVGKLDEIRACLQSFLFGLSRGLLISVPGASLSTPINRFVISLECYGSYFKINTIEVTRMLSRRLPFPIPFAQEGQEFEEESTICVTSRM</sequence>
<comment type="caution">
    <text evidence="1">The sequence shown here is derived from an EMBL/GenBank/DDBJ whole genome shotgun (WGS) entry which is preliminary data.</text>
</comment>
<keyword evidence="2" id="KW-1185">Reference proteome</keyword>
<protein>
    <submittedName>
        <fullName evidence="1">Membrane protein</fullName>
    </submittedName>
</protein>
<proteinExistence type="predicted"/>
<evidence type="ECO:0000313" key="2">
    <source>
        <dbReference type="Proteomes" id="UP000823486"/>
    </source>
</evidence>
<accession>A0ABS2QJD2</accession>
<dbReference type="Proteomes" id="UP000823486">
    <property type="component" value="Unassembled WGS sequence"/>
</dbReference>
<gene>
    <name evidence="1" type="ORF">JOC77_002715</name>
</gene>
<name>A0ABS2QJD2_9BACI</name>